<evidence type="ECO:0000313" key="5">
    <source>
        <dbReference type="EMBL" id="PIA39462.1"/>
    </source>
</evidence>
<dbReference type="GO" id="GO:0031297">
    <property type="term" value="P:replication fork processing"/>
    <property type="evidence" value="ECO:0007669"/>
    <property type="project" value="TreeGrafter"/>
</dbReference>
<dbReference type="FunFam" id="3.40.50.10810:FF:000065">
    <property type="entry name" value="SNF2 DNA repair protein, putative"/>
    <property type="match status" value="1"/>
</dbReference>
<evidence type="ECO:0008006" key="7">
    <source>
        <dbReference type="Google" id="ProtNLM"/>
    </source>
</evidence>
<dbReference type="PANTHER" id="PTHR45766">
    <property type="entry name" value="DNA ANNEALING HELICASE AND ENDONUCLEASE ZRANB3 FAMILY MEMBER"/>
    <property type="match status" value="1"/>
</dbReference>
<dbReference type="GO" id="GO:0016787">
    <property type="term" value="F:hydrolase activity"/>
    <property type="evidence" value="ECO:0007669"/>
    <property type="project" value="UniProtKB-KW"/>
</dbReference>
<keyword evidence="6" id="KW-1185">Reference proteome</keyword>
<proteinExistence type="predicted"/>
<dbReference type="GO" id="GO:0005524">
    <property type="term" value="F:ATP binding"/>
    <property type="evidence" value="ECO:0007669"/>
    <property type="project" value="InterPro"/>
</dbReference>
<dbReference type="SMART" id="SM00487">
    <property type="entry name" value="DEXDc"/>
    <property type="match status" value="1"/>
</dbReference>
<dbReference type="PANTHER" id="PTHR45766:SF5">
    <property type="entry name" value="SNF2 DOMAIN-CONTAINING PROTEIN _ HELICASE DOMAIN-CONTAINING PROTEIN _ HNH ENDONUCLEASE DOMAIN-CONTAINING PROTEIN"/>
    <property type="match status" value="1"/>
</dbReference>
<dbReference type="InterPro" id="IPR027417">
    <property type="entry name" value="P-loop_NTPase"/>
</dbReference>
<accession>A0A2G5D7J6</accession>
<dbReference type="Pfam" id="PF01844">
    <property type="entry name" value="HNH"/>
    <property type="match status" value="1"/>
</dbReference>
<feature type="compositionally biased region" description="Basic and acidic residues" evidence="2">
    <location>
        <begin position="446"/>
        <end position="456"/>
    </location>
</feature>
<dbReference type="FunCoup" id="A0A2G5D7J6">
    <property type="interactions" value="1128"/>
</dbReference>
<dbReference type="GO" id="GO:0008270">
    <property type="term" value="F:zinc ion binding"/>
    <property type="evidence" value="ECO:0007669"/>
    <property type="project" value="InterPro"/>
</dbReference>
<gene>
    <name evidence="5" type="ORF">AQUCO_02600129v1</name>
</gene>
<dbReference type="Gene3D" id="3.40.50.10810">
    <property type="entry name" value="Tandem AAA-ATPase domain"/>
    <property type="match status" value="1"/>
</dbReference>
<dbReference type="PROSITE" id="PS51192">
    <property type="entry name" value="HELICASE_ATP_BIND_1"/>
    <property type="match status" value="1"/>
</dbReference>
<dbReference type="InterPro" id="IPR000330">
    <property type="entry name" value="SNF2_N"/>
</dbReference>
<protein>
    <recommendedName>
        <fullName evidence="7">DNA annealing helicase and endonuclease ZRANB3</fullName>
    </recommendedName>
</protein>
<dbReference type="Gene3D" id="3.40.50.300">
    <property type="entry name" value="P-loop containing nucleotide triphosphate hydrolases"/>
    <property type="match status" value="1"/>
</dbReference>
<dbReference type="InParanoid" id="A0A2G5D7J6"/>
<organism evidence="5 6">
    <name type="scientific">Aquilegia coerulea</name>
    <name type="common">Rocky mountain columbine</name>
    <dbReference type="NCBI Taxonomy" id="218851"/>
    <lineage>
        <taxon>Eukaryota</taxon>
        <taxon>Viridiplantae</taxon>
        <taxon>Streptophyta</taxon>
        <taxon>Embryophyta</taxon>
        <taxon>Tracheophyta</taxon>
        <taxon>Spermatophyta</taxon>
        <taxon>Magnoliopsida</taxon>
        <taxon>Ranunculales</taxon>
        <taxon>Ranunculaceae</taxon>
        <taxon>Thalictroideae</taxon>
        <taxon>Aquilegia</taxon>
    </lineage>
</organism>
<dbReference type="InterPro" id="IPR002711">
    <property type="entry name" value="HNH"/>
</dbReference>
<feature type="compositionally biased region" description="Polar residues" evidence="2">
    <location>
        <begin position="1143"/>
        <end position="1154"/>
    </location>
</feature>
<dbReference type="InterPro" id="IPR001650">
    <property type="entry name" value="Helicase_C-like"/>
</dbReference>
<evidence type="ECO:0000259" key="4">
    <source>
        <dbReference type="PROSITE" id="PS51194"/>
    </source>
</evidence>
<keyword evidence="1" id="KW-0378">Hydrolase</keyword>
<feature type="compositionally biased region" description="Polar residues" evidence="2">
    <location>
        <begin position="1194"/>
        <end position="1225"/>
    </location>
</feature>
<dbReference type="OrthoDB" id="2801544at2759"/>
<evidence type="ECO:0000256" key="2">
    <source>
        <dbReference type="SAM" id="MobiDB-lite"/>
    </source>
</evidence>
<feature type="region of interest" description="Disordered" evidence="2">
    <location>
        <begin position="1143"/>
        <end position="1225"/>
    </location>
</feature>
<dbReference type="STRING" id="218851.A0A2G5D7J6"/>
<evidence type="ECO:0000259" key="3">
    <source>
        <dbReference type="PROSITE" id="PS51192"/>
    </source>
</evidence>
<dbReference type="AlphaFoldDB" id="A0A2G5D7J6"/>
<dbReference type="SUPFAM" id="SSF52540">
    <property type="entry name" value="P-loop containing nucleoside triphosphate hydrolases"/>
    <property type="match status" value="2"/>
</dbReference>
<dbReference type="CDD" id="cd18010">
    <property type="entry name" value="DEXHc_HARP_SMARCAL1"/>
    <property type="match status" value="1"/>
</dbReference>
<feature type="domain" description="Helicase C-terminal" evidence="4">
    <location>
        <begin position="526"/>
        <end position="679"/>
    </location>
</feature>
<dbReference type="GO" id="GO:0006281">
    <property type="term" value="P:DNA repair"/>
    <property type="evidence" value="ECO:0007669"/>
    <property type="project" value="TreeGrafter"/>
</dbReference>
<dbReference type="InterPro" id="IPR038718">
    <property type="entry name" value="SNF2-like_sf"/>
</dbReference>
<dbReference type="Gene3D" id="1.10.30.50">
    <property type="match status" value="1"/>
</dbReference>
<sequence>MEEITEEQRQRAERNRLAALAKRKAATVMMKEQGVMGLFKCRKISPELPQFPLKYRVRLEICSPDSFSITPMPLPPFPYPGEADCFRNLSSWLSCVDPTHYTQNHGGEQASVYKLCEYDMVLKSLKKLEGIELQEIPWRTFNVVQKFSHSIVDDDRWIPCMPEHLSDENVDALLTKLPKLLSDTLLPFQLDGVRFGLRRGGCCLIADEMGLGKTIQAIAIACCFMNEGPILVVCPAILRYSWADELERWLPILSPMDIHLVFGHKDNPSNLSRCPKVVVISYTMLHRLRNSMLSQEWALLIIDESHHVRCTKKASEPEELRAVLDVARKAKRKVLLSGTPSLSRPYDIFHQIDILWPGLLGTNKYEFAKTYCEARRVQGSQGKVFQDFSKGVRLVELNVLLKQTVMKRRLKEHLLKELPPKRRQIVSLVLTRSDINIAMAAKKAGEVSSKRSRQELQPETSNCSSKDDADVFRNSESSSDSEDGSSLKSSMQLSYEELGIAKLSGFHKWLSLHPIVTESECERQSDIDNISHKMIIFAHHLKVLDGVQNFICERDIKFVRIDGSTLARDRQSAVQEFRSSPEVKVAIIGITAGGVGIDFSSAQNVVFLELPKSVSEMLQAEDRAHRRGQTNAVNIYIFCAKDTSDVVHWQNLNKSLCRVSSVMNGKYDAVREIAVGRVSSLGDEFGCKQFEISEESNVENKVVASDSNPEITTDDIVSGDRLETKGDGDDVDVDMVKNTVLNGGVKCCTSETWNNINKLAESNMFLEPGGDENRSVEQIEVDSSCLLPADTLRFEVSQSTGRIHLYTCILGKDSTPRPLFENFRPEELESLNLSAVDASKNTSQNFIKDNPVYKDVLKIFIKEWNNLRPIEQKKLFGKPLRCPLSLELCLLQESNYHDSKGLLKGGSRRRVTPLSEISHPLPENAVWKRVPLCNTYGKKEKHYIQAWTIAGEPLCKLCQMPCKGKFSREPVIVDHLFCQSSCMEVYRARTSQRSLREELFKIEHGVCRGCGLDCHKLVRCIKPLSLVRRKEYIMKVAPKIATDKTLLDKLVDDPREGNSWHADHIVAVHKGGGECTGYNMRTLCVACHKEVTAAQATERRLARIEDNKRLKRMLRDLNDDRKIEPSLLKEEDDLLVEVPGSAYTESATSKSTATDSEDKSCSSNKCPSNEITGTTGSEDKISSREGMVTESEHQSTFSQSIGTKSEQENSSGKSVSTDSESCSAQ</sequence>
<feature type="compositionally biased region" description="Polar residues" evidence="2">
    <location>
        <begin position="1161"/>
        <end position="1176"/>
    </location>
</feature>
<evidence type="ECO:0000256" key="1">
    <source>
        <dbReference type="ARBA" id="ARBA00022801"/>
    </source>
</evidence>
<evidence type="ECO:0000313" key="6">
    <source>
        <dbReference type="Proteomes" id="UP000230069"/>
    </source>
</evidence>
<dbReference type="Pfam" id="PF00271">
    <property type="entry name" value="Helicase_C"/>
    <property type="match status" value="1"/>
</dbReference>
<reference evidence="5 6" key="1">
    <citation type="submission" date="2017-09" db="EMBL/GenBank/DDBJ databases">
        <title>WGS assembly of Aquilegia coerulea Goldsmith.</title>
        <authorList>
            <person name="Hodges S."/>
            <person name="Kramer E."/>
            <person name="Nordborg M."/>
            <person name="Tomkins J."/>
            <person name="Borevitz J."/>
            <person name="Derieg N."/>
            <person name="Yan J."/>
            <person name="Mihaltcheva S."/>
            <person name="Hayes R.D."/>
            <person name="Rokhsar D."/>
        </authorList>
    </citation>
    <scope>NUCLEOTIDE SEQUENCE [LARGE SCALE GENOMIC DNA]</scope>
    <source>
        <strain evidence="6">cv. Goldsmith</strain>
    </source>
</reference>
<dbReference type="SMART" id="SM00490">
    <property type="entry name" value="HELICc"/>
    <property type="match status" value="1"/>
</dbReference>
<dbReference type="InterPro" id="IPR049730">
    <property type="entry name" value="SNF2/RAD54-like_C"/>
</dbReference>
<dbReference type="EMBL" id="KZ305043">
    <property type="protein sequence ID" value="PIA39462.1"/>
    <property type="molecule type" value="Genomic_DNA"/>
</dbReference>
<feature type="domain" description="Helicase ATP-binding" evidence="3">
    <location>
        <begin position="194"/>
        <end position="358"/>
    </location>
</feature>
<dbReference type="InterPro" id="IPR014001">
    <property type="entry name" value="Helicase_ATP-bd"/>
</dbReference>
<feature type="region of interest" description="Disordered" evidence="2">
    <location>
        <begin position="446"/>
        <end position="487"/>
    </location>
</feature>
<name>A0A2G5D7J6_AQUCA</name>
<dbReference type="PROSITE" id="PS51194">
    <property type="entry name" value="HELICASE_CTER"/>
    <property type="match status" value="1"/>
</dbReference>
<dbReference type="GO" id="GO:0004520">
    <property type="term" value="F:DNA endonuclease activity"/>
    <property type="evidence" value="ECO:0007669"/>
    <property type="project" value="TreeGrafter"/>
</dbReference>
<dbReference type="GO" id="GO:0003676">
    <property type="term" value="F:nucleic acid binding"/>
    <property type="evidence" value="ECO:0007669"/>
    <property type="project" value="InterPro"/>
</dbReference>
<dbReference type="GO" id="GO:0043596">
    <property type="term" value="C:nuclear replication fork"/>
    <property type="evidence" value="ECO:0007669"/>
    <property type="project" value="TreeGrafter"/>
</dbReference>
<dbReference type="Proteomes" id="UP000230069">
    <property type="component" value="Unassembled WGS sequence"/>
</dbReference>
<dbReference type="Pfam" id="PF00176">
    <property type="entry name" value="SNF2-rel_dom"/>
    <property type="match status" value="1"/>
</dbReference>
<dbReference type="CDD" id="cd18793">
    <property type="entry name" value="SF2_C_SNF"/>
    <property type="match status" value="1"/>
</dbReference>